<protein>
    <submittedName>
        <fullName evidence="2">Uncharacterized protein</fullName>
    </submittedName>
</protein>
<sequence length="117" mass="12930">MENKRAKAWVAKTFKSVKEKGYFKLAAVHLMMLTFLCASLIVNAAGNPAENIRQIGISWIEPIFYVAIAAFGVYLFVKRKFSELIITAVLAVIAAVLIFNTETFVAFLEGLGVSIIQ</sequence>
<name>A0ABT2TBY6_9FIRM</name>
<keyword evidence="1" id="KW-0472">Membrane</keyword>
<evidence type="ECO:0000313" key="2">
    <source>
        <dbReference type="EMBL" id="MCU6747516.1"/>
    </source>
</evidence>
<dbReference type="RefSeq" id="WP_059067864.1">
    <property type="nucleotide sequence ID" value="NZ_JAOQJX010000009.1"/>
</dbReference>
<dbReference type="Proteomes" id="UP001652394">
    <property type="component" value="Unassembled WGS sequence"/>
</dbReference>
<proteinExistence type="predicted"/>
<accession>A0ABT2TBY6</accession>
<keyword evidence="1" id="KW-1133">Transmembrane helix</keyword>
<evidence type="ECO:0000313" key="3">
    <source>
        <dbReference type="Proteomes" id="UP001652394"/>
    </source>
</evidence>
<feature type="transmembrane region" description="Helical" evidence="1">
    <location>
        <begin position="57"/>
        <end position="77"/>
    </location>
</feature>
<keyword evidence="3" id="KW-1185">Reference proteome</keyword>
<organism evidence="2 3">
    <name type="scientific">Faecalicatena acetigenes</name>
    <dbReference type="NCBI Taxonomy" id="2981790"/>
    <lineage>
        <taxon>Bacteria</taxon>
        <taxon>Bacillati</taxon>
        <taxon>Bacillota</taxon>
        <taxon>Clostridia</taxon>
        <taxon>Lachnospirales</taxon>
        <taxon>Lachnospiraceae</taxon>
        <taxon>Faecalicatena</taxon>
    </lineage>
</organism>
<feature type="transmembrane region" description="Helical" evidence="1">
    <location>
        <begin position="84"/>
        <end position="108"/>
    </location>
</feature>
<comment type="caution">
    <text evidence="2">The sequence shown here is derived from an EMBL/GenBank/DDBJ whole genome shotgun (WGS) entry which is preliminary data.</text>
</comment>
<keyword evidence="1" id="KW-0812">Transmembrane</keyword>
<evidence type="ECO:0000256" key="1">
    <source>
        <dbReference type="SAM" id="Phobius"/>
    </source>
</evidence>
<dbReference type="EMBL" id="JAOQJX010000009">
    <property type="protein sequence ID" value="MCU6747516.1"/>
    <property type="molecule type" value="Genomic_DNA"/>
</dbReference>
<feature type="transmembrane region" description="Helical" evidence="1">
    <location>
        <begin position="21"/>
        <end position="45"/>
    </location>
</feature>
<gene>
    <name evidence="2" type="ORF">OCV51_07580</name>
</gene>
<reference evidence="2 3" key="1">
    <citation type="journal article" date="2021" name="ISME Commun">
        <title>Automated analysis of genomic sequences facilitates high-throughput and comprehensive description of bacteria.</title>
        <authorList>
            <person name="Hitch T.C.A."/>
        </authorList>
    </citation>
    <scope>NUCLEOTIDE SEQUENCE [LARGE SCALE GENOMIC DNA]</scope>
    <source>
        <strain evidence="2 3">H2_18</strain>
    </source>
</reference>